<evidence type="ECO:0000313" key="1">
    <source>
        <dbReference type="EMBL" id="KFB01230.1"/>
    </source>
</evidence>
<evidence type="ECO:0008006" key="3">
    <source>
        <dbReference type="Google" id="ProtNLM"/>
    </source>
</evidence>
<dbReference type="PANTHER" id="PTHR36932:SF1">
    <property type="entry name" value="CAPSULAR POLYSACCHARIDE BIOSYNTHESIS PROTEIN"/>
    <property type="match status" value="1"/>
</dbReference>
<name>A0A084TKJ4_9FLAO</name>
<gene>
    <name evidence="1" type="ORF">IA57_05210</name>
</gene>
<dbReference type="STRING" id="1197477.IA57_05210"/>
<dbReference type="InterPro" id="IPR053158">
    <property type="entry name" value="CapK_Type1_Caps_Biosynth"/>
</dbReference>
<reference evidence="2" key="2">
    <citation type="submission" date="2014-07" db="EMBL/GenBank/DDBJ databases">
        <title>Genome sequence of Mangrovimonas yunxiaonensis.</title>
        <authorList>
            <person name="Li Y."/>
            <person name="Zheng T."/>
        </authorList>
    </citation>
    <scope>NUCLEOTIDE SEQUENCE [LARGE SCALE GENOMIC DNA]</scope>
    <source>
        <strain evidence="2">LY01</strain>
    </source>
</reference>
<dbReference type="Proteomes" id="UP000028521">
    <property type="component" value="Unassembled WGS sequence"/>
</dbReference>
<evidence type="ECO:0000313" key="2">
    <source>
        <dbReference type="Proteomes" id="UP000028521"/>
    </source>
</evidence>
<dbReference type="SUPFAM" id="SSF56801">
    <property type="entry name" value="Acetyl-CoA synthetase-like"/>
    <property type="match status" value="1"/>
</dbReference>
<dbReference type="Gene3D" id="3.40.50.12780">
    <property type="entry name" value="N-terminal domain of ligase-like"/>
    <property type="match status" value="1"/>
</dbReference>
<protein>
    <recommendedName>
        <fullName evidence="3">Phenylacetate--CoA ligase family protein</fullName>
    </recommendedName>
</protein>
<proteinExistence type="predicted"/>
<comment type="caution">
    <text evidence="1">The sequence shown here is derived from an EMBL/GenBank/DDBJ whole genome shotgun (WGS) entry which is preliminary data.</text>
</comment>
<organism evidence="1 2">
    <name type="scientific">Mangrovimonas yunxiaonensis</name>
    <dbReference type="NCBI Taxonomy" id="1197477"/>
    <lineage>
        <taxon>Bacteria</taxon>
        <taxon>Pseudomonadati</taxon>
        <taxon>Bacteroidota</taxon>
        <taxon>Flavobacteriia</taxon>
        <taxon>Flavobacteriales</taxon>
        <taxon>Flavobacteriaceae</taxon>
        <taxon>Mangrovimonas</taxon>
    </lineage>
</organism>
<dbReference type="InterPro" id="IPR042099">
    <property type="entry name" value="ANL_N_sf"/>
</dbReference>
<accession>A0A084TKJ4</accession>
<dbReference type="EMBL" id="JPFK01000005">
    <property type="protein sequence ID" value="KFB01230.1"/>
    <property type="molecule type" value="Genomic_DNA"/>
</dbReference>
<sequence length="439" mass="50442">MAFYKSLLKHLILPLGNTIYGGHYLRYLKAWKAFDNMSEPELEAIQKKRLDHILEHAVKTVPFYKDVAYESLSDFPILTKALLRAHKNELVSNLFDIKTLDQHYSSGSSGQQSFTYMAREHTFYLRALQTHWWQWSGYEVGDKLLQFGISQKRSFVKKAKDFFYHCFYTKAFGLSETDLKAILRRISKKNGIYIAGYPSVINQLALAEMDLRAAPNVNGLICFGDKLFKHYQENIVQAFGKDATLIDTYGCAEGLLMACKYDLDYYYIMSPHVVIELVDDAGRAVKDGEMGHVLVTCLTNKAMPLIRYKLGDLAIKLPKDKYPAQRKLQYPLLQKVVGRETDVIKTTQGITLNVHSFTGVLEYFQEIKQYKIIQNDLHHVVVQYIPDTDFNASRLDLLSAKLHQLTKNCLDIRFEQVTHITPTRSGKPQIIESNLTPFI</sequence>
<dbReference type="PANTHER" id="PTHR36932">
    <property type="entry name" value="CAPSULAR POLYSACCHARIDE BIOSYNTHESIS PROTEIN"/>
    <property type="match status" value="1"/>
</dbReference>
<keyword evidence="2" id="KW-1185">Reference proteome</keyword>
<dbReference type="AlphaFoldDB" id="A0A084TKJ4"/>
<dbReference type="eggNOG" id="COG1541">
    <property type="taxonomic scope" value="Bacteria"/>
</dbReference>
<reference evidence="1 2" key="1">
    <citation type="journal article" date="2014" name="Genome Announc.">
        <title>Draft Genome Sequence of the Algicidal Bacterium Mangrovimonas yunxiaonensis Strain LY01.</title>
        <authorList>
            <person name="Li Y."/>
            <person name="Zhu H."/>
            <person name="Li C."/>
            <person name="Zhang H."/>
            <person name="Chen Z."/>
            <person name="Zheng W."/>
            <person name="Xu H."/>
            <person name="Zheng T."/>
        </authorList>
    </citation>
    <scope>NUCLEOTIDE SEQUENCE [LARGE SCALE GENOMIC DNA]</scope>
    <source>
        <strain evidence="1 2">LY01</strain>
    </source>
</reference>